<accession>A0AAD6QRT8</accession>
<evidence type="ECO:0000256" key="1">
    <source>
        <dbReference type="SAM" id="MobiDB-lite"/>
    </source>
</evidence>
<reference evidence="2" key="1">
    <citation type="journal article" date="2023" name="Mol. Ecol. Resour.">
        <title>Chromosome-level genome assembly of a triploid poplar Populus alba 'Berolinensis'.</title>
        <authorList>
            <person name="Chen S."/>
            <person name="Yu Y."/>
            <person name="Wang X."/>
            <person name="Wang S."/>
            <person name="Zhang T."/>
            <person name="Zhou Y."/>
            <person name="He R."/>
            <person name="Meng N."/>
            <person name="Wang Y."/>
            <person name="Liu W."/>
            <person name="Liu Z."/>
            <person name="Liu J."/>
            <person name="Guo Q."/>
            <person name="Huang H."/>
            <person name="Sederoff R.R."/>
            <person name="Wang G."/>
            <person name="Qu G."/>
            <person name="Chen S."/>
        </authorList>
    </citation>
    <scope>NUCLEOTIDE SEQUENCE</scope>
    <source>
        <strain evidence="2">SC-2020</strain>
    </source>
</reference>
<gene>
    <name evidence="2" type="ORF">NC653_017973</name>
</gene>
<comment type="caution">
    <text evidence="2">The sequence shown here is derived from an EMBL/GenBank/DDBJ whole genome shotgun (WGS) entry which is preliminary data.</text>
</comment>
<evidence type="ECO:0000313" key="3">
    <source>
        <dbReference type="Proteomes" id="UP001164929"/>
    </source>
</evidence>
<sequence length="88" mass="9883">MLVLLLGALDPLQDDDDDAKEMGQPHEKKLRDPVLPASHPWLNYTLYLFILKNMMRNIEMESIYEKQVAIGAQTAKSTAIATCQVANP</sequence>
<feature type="region of interest" description="Disordered" evidence="1">
    <location>
        <begin position="10"/>
        <end position="31"/>
    </location>
</feature>
<name>A0AAD6QRT8_9ROSI</name>
<keyword evidence="3" id="KW-1185">Reference proteome</keyword>
<dbReference type="EMBL" id="JAQIZT010000006">
    <property type="protein sequence ID" value="KAJ6995354.1"/>
    <property type="molecule type" value="Genomic_DNA"/>
</dbReference>
<evidence type="ECO:0000313" key="2">
    <source>
        <dbReference type="EMBL" id="KAJ6995354.1"/>
    </source>
</evidence>
<feature type="compositionally biased region" description="Basic and acidic residues" evidence="1">
    <location>
        <begin position="20"/>
        <end position="31"/>
    </location>
</feature>
<organism evidence="2 3">
    <name type="scientific">Populus alba x Populus x berolinensis</name>
    <dbReference type="NCBI Taxonomy" id="444605"/>
    <lineage>
        <taxon>Eukaryota</taxon>
        <taxon>Viridiplantae</taxon>
        <taxon>Streptophyta</taxon>
        <taxon>Embryophyta</taxon>
        <taxon>Tracheophyta</taxon>
        <taxon>Spermatophyta</taxon>
        <taxon>Magnoliopsida</taxon>
        <taxon>eudicotyledons</taxon>
        <taxon>Gunneridae</taxon>
        <taxon>Pentapetalae</taxon>
        <taxon>rosids</taxon>
        <taxon>fabids</taxon>
        <taxon>Malpighiales</taxon>
        <taxon>Salicaceae</taxon>
        <taxon>Saliceae</taxon>
        <taxon>Populus</taxon>
    </lineage>
</organism>
<proteinExistence type="predicted"/>
<dbReference type="Proteomes" id="UP001164929">
    <property type="component" value="Chromosome 6"/>
</dbReference>
<protein>
    <submittedName>
        <fullName evidence="2">Uncharacterized protein</fullName>
    </submittedName>
</protein>
<dbReference type="AlphaFoldDB" id="A0AAD6QRT8"/>